<evidence type="ECO:0000313" key="1">
    <source>
        <dbReference type="EMBL" id="KXT95126.1"/>
    </source>
</evidence>
<name>A0A139PXY6_STROR</name>
<accession>A0A139PXY6</accession>
<dbReference type="AlphaFoldDB" id="A0A139PXY6"/>
<evidence type="ECO:0000313" key="2">
    <source>
        <dbReference type="Proteomes" id="UP000072363"/>
    </source>
</evidence>
<proteinExistence type="predicted"/>
<dbReference type="EMBL" id="LQNZ01000078">
    <property type="protein sequence ID" value="KXT95126.1"/>
    <property type="molecule type" value="Genomic_DNA"/>
</dbReference>
<reference evidence="1 2" key="1">
    <citation type="submission" date="2016-01" db="EMBL/GenBank/DDBJ databases">
        <title>Highly variable Streptococcus oralis are common among viridans streptococci isolated from primates.</title>
        <authorList>
            <person name="Denapaite D."/>
            <person name="Rieger M."/>
            <person name="Koendgen S."/>
            <person name="Brueckner R."/>
            <person name="Ochigava I."/>
            <person name="Kappeler P."/>
            <person name="Maetz-Rensing K."/>
            <person name="Leendertz F."/>
            <person name="Hakenbeck R."/>
        </authorList>
    </citation>
    <scope>NUCLEOTIDE SEQUENCE [LARGE SCALE GENOMIC DNA]</scope>
    <source>
        <strain evidence="1 2">DD27</strain>
    </source>
</reference>
<gene>
    <name evidence="1" type="ORF">SORDD27_00816</name>
</gene>
<organism evidence="1 2">
    <name type="scientific">Streptococcus oralis</name>
    <dbReference type="NCBI Taxonomy" id="1303"/>
    <lineage>
        <taxon>Bacteria</taxon>
        <taxon>Bacillati</taxon>
        <taxon>Bacillota</taxon>
        <taxon>Bacilli</taxon>
        <taxon>Lactobacillales</taxon>
        <taxon>Streptococcaceae</taxon>
        <taxon>Streptococcus</taxon>
    </lineage>
</organism>
<dbReference type="Proteomes" id="UP000072363">
    <property type="component" value="Unassembled WGS sequence"/>
</dbReference>
<sequence>MLKKWSIQIPQNASSYRGFCEMMESSEEILKRNIDKEVGRN</sequence>
<comment type="caution">
    <text evidence="1">The sequence shown here is derived from an EMBL/GenBank/DDBJ whole genome shotgun (WGS) entry which is preliminary data.</text>
</comment>
<dbReference type="PATRIC" id="fig|1303.82.peg.878"/>
<protein>
    <submittedName>
        <fullName evidence="1">Uncharacterized protein</fullName>
    </submittedName>
</protein>